<name>A0A2I0XGM4_9ASPA</name>
<protein>
    <submittedName>
        <fullName evidence="1">Uncharacterized protein</fullName>
    </submittedName>
</protein>
<organism evidence="1 2">
    <name type="scientific">Dendrobium catenatum</name>
    <dbReference type="NCBI Taxonomy" id="906689"/>
    <lineage>
        <taxon>Eukaryota</taxon>
        <taxon>Viridiplantae</taxon>
        <taxon>Streptophyta</taxon>
        <taxon>Embryophyta</taxon>
        <taxon>Tracheophyta</taxon>
        <taxon>Spermatophyta</taxon>
        <taxon>Magnoliopsida</taxon>
        <taxon>Liliopsida</taxon>
        <taxon>Asparagales</taxon>
        <taxon>Orchidaceae</taxon>
        <taxon>Epidendroideae</taxon>
        <taxon>Malaxideae</taxon>
        <taxon>Dendrobiinae</taxon>
        <taxon>Dendrobium</taxon>
    </lineage>
</organism>
<reference evidence="1 2" key="1">
    <citation type="journal article" date="2016" name="Sci. Rep.">
        <title>The Dendrobium catenatum Lindl. genome sequence provides insights into polysaccharide synthase, floral development and adaptive evolution.</title>
        <authorList>
            <person name="Zhang G.Q."/>
            <person name="Xu Q."/>
            <person name="Bian C."/>
            <person name="Tsai W.C."/>
            <person name="Yeh C.M."/>
            <person name="Liu K.W."/>
            <person name="Yoshida K."/>
            <person name="Zhang L.S."/>
            <person name="Chang S.B."/>
            <person name="Chen F."/>
            <person name="Shi Y."/>
            <person name="Su Y.Y."/>
            <person name="Zhang Y.Q."/>
            <person name="Chen L.J."/>
            <person name="Yin Y."/>
            <person name="Lin M."/>
            <person name="Huang H."/>
            <person name="Deng H."/>
            <person name="Wang Z.W."/>
            <person name="Zhu S.L."/>
            <person name="Zhao X."/>
            <person name="Deng C."/>
            <person name="Niu S.C."/>
            <person name="Huang J."/>
            <person name="Wang M."/>
            <person name="Liu G.H."/>
            <person name="Yang H.J."/>
            <person name="Xiao X.J."/>
            <person name="Hsiao Y.Y."/>
            <person name="Wu W.L."/>
            <person name="Chen Y.Y."/>
            <person name="Mitsuda N."/>
            <person name="Ohme-Takagi M."/>
            <person name="Luo Y.B."/>
            <person name="Van de Peer Y."/>
            <person name="Liu Z.J."/>
        </authorList>
    </citation>
    <scope>NUCLEOTIDE SEQUENCE [LARGE SCALE GENOMIC DNA]</scope>
    <source>
        <tissue evidence="1">The whole plant</tissue>
    </source>
</reference>
<dbReference type="EMBL" id="KZ501895">
    <property type="protein sequence ID" value="PKU87066.1"/>
    <property type="molecule type" value="Genomic_DNA"/>
</dbReference>
<sequence>MPGLSTEVAVHKLGVQHDGIPVKQAPRACSKRSSNKSFSKLRNWPKRGSFERNNIPLGWPTSCQFERKMVRFRFVSTTGI</sequence>
<accession>A0A2I0XGM4</accession>
<proteinExistence type="predicted"/>
<evidence type="ECO:0000313" key="1">
    <source>
        <dbReference type="EMBL" id="PKU87066.1"/>
    </source>
</evidence>
<gene>
    <name evidence="1" type="ORF">MA16_Dca023757</name>
</gene>
<evidence type="ECO:0000313" key="2">
    <source>
        <dbReference type="Proteomes" id="UP000233837"/>
    </source>
</evidence>
<dbReference type="AlphaFoldDB" id="A0A2I0XGM4"/>
<keyword evidence="2" id="KW-1185">Reference proteome</keyword>
<reference evidence="1 2" key="2">
    <citation type="journal article" date="2017" name="Nature">
        <title>The Apostasia genome and the evolution of orchids.</title>
        <authorList>
            <person name="Zhang G.Q."/>
            <person name="Liu K.W."/>
            <person name="Li Z."/>
            <person name="Lohaus R."/>
            <person name="Hsiao Y.Y."/>
            <person name="Niu S.C."/>
            <person name="Wang J.Y."/>
            <person name="Lin Y.C."/>
            <person name="Xu Q."/>
            <person name="Chen L.J."/>
            <person name="Yoshida K."/>
            <person name="Fujiwara S."/>
            <person name="Wang Z.W."/>
            <person name="Zhang Y.Q."/>
            <person name="Mitsuda N."/>
            <person name="Wang M."/>
            <person name="Liu G.H."/>
            <person name="Pecoraro L."/>
            <person name="Huang H.X."/>
            <person name="Xiao X.J."/>
            <person name="Lin M."/>
            <person name="Wu X.Y."/>
            <person name="Wu W.L."/>
            <person name="Chen Y.Y."/>
            <person name="Chang S.B."/>
            <person name="Sakamoto S."/>
            <person name="Ohme-Takagi M."/>
            <person name="Yagi M."/>
            <person name="Zeng S.J."/>
            <person name="Shen C.Y."/>
            <person name="Yeh C.M."/>
            <person name="Luo Y.B."/>
            <person name="Tsai W.C."/>
            <person name="Van de Peer Y."/>
            <person name="Liu Z.J."/>
        </authorList>
    </citation>
    <scope>NUCLEOTIDE SEQUENCE [LARGE SCALE GENOMIC DNA]</scope>
    <source>
        <tissue evidence="1">The whole plant</tissue>
    </source>
</reference>
<dbReference type="Proteomes" id="UP000233837">
    <property type="component" value="Unassembled WGS sequence"/>
</dbReference>